<accession>A0A559IHT7</accession>
<dbReference type="Proteomes" id="UP000318102">
    <property type="component" value="Unassembled WGS sequence"/>
</dbReference>
<evidence type="ECO:0000313" key="1">
    <source>
        <dbReference type="EMBL" id="TVX87194.1"/>
    </source>
</evidence>
<comment type="caution">
    <text evidence="1">The sequence shown here is derived from an EMBL/GenBank/DDBJ whole genome shotgun (WGS) entry which is preliminary data.</text>
</comment>
<evidence type="ECO:0000313" key="2">
    <source>
        <dbReference type="Proteomes" id="UP000318102"/>
    </source>
</evidence>
<sequence>MRVPGQLYSNLFLTTSSVPELLVEDSIWNEVYHWLPKHYSIPDLDVIAPVLEQYKKQTGEG</sequence>
<keyword evidence="2" id="KW-1185">Reference proteome</keyword>
<name>A0A559IHT7_9BACL</name>
<dbReference type="EMBL" id="VNJK01000004">
    <property type="protein sequence ID" value="TVX87194.1"/>
    <property type="molecule type" value="Genomic_DNA"/>
</dbReference>
<reference evidence="1 2" key="1">
    <citation type="submission" date="2019-07" db="EMBL/GenBank/DDBJ databases">
        <authorList>
            <person name="Kim J."/>
        </authorList>
    </citation>
    <scope>NUCLEOTIDE SEQUENCE [LARGE SCALE GENOMIC DNA]</scope>
    <source>
        <strain evidence="1 2">N4</strain>
    </source>
</reference>
<dbReference type="RefSeq" id="WP_144994043.1">
    <property type="nucleotide sequence ID" value="NZ_VNJK01000004.1"/>
</dbReference>
<dbReference type="AlphaFoldDB" id="A0A559IHT7"/>
<proteinExistence type="predicted"/>
<organism evidence="1 2">
    <name type="scientific">Paenibacillus agilis</name>
    <dbReference type="NCBI Taxonomy" id="3020863"/>
    <lineage>
        <taxon>Bacteria</taxon>
        <taxon>Bacillati</taxon>
        <taxon>Bacillota</taxon>
        <taxon>Bacilli</taxon>
        <taxon>Bacillales</taxon>
        <taxon>Paenibacillaceae</taxon>
        <taxon>Paenibacillus</taxon>
    </lineage>
</organism>
<protein>
    <submittedName>
        <fullName evidence="1">Uncharacterized protein</fullName>
    </submittedName>
</protein>
<gene>
    <name evidence="1" type="ORF">FPZ44_22180</name>
</gene>
<dbReference type="OrthoDB" id="2650374at2"/>